<evidence type="ECO:0000313" key="2">
    <source>
        <dbReference type="Proteomes" id="UP001519344"/>
    </source>
</evidence>
<accession>A0ABS4I823</accession>
<gene>
    <name evidence="1" type="ORF">J2Z65_006343</name>
</gene>
<dbReference type="EMBL" id="JAGGKV010000028">
    <property type="protein sequence ID" value="MBP1967079.1"/>
    <property type="molecule type" value="Genomic_DNA"/>
</dbReference>
<sequence>MNQELKISIDSLQILQYLGIDKQKFQTQDVKLPLHTTPMNAQPLQKQ</sequence>
<name>A0ABS4I823_9BACL</name>
<organism evidence="1 2">
    <name type="scientific">Paenibacillus aceris</name>
    <dbReference type="NCBI Taxonomy" id="869555"/>
    <lineage>
        <taxon>Bacteria</taxon>
        <taxon>Bacillati</taxon>
        <taxon>Bacillota</taxon>
        <taxon>Bacilli</taxon>
        <taxon>Bacillales</taxon>
        <taxon>Paenibacillaceae</taxon>
        <taxon>Paenibacillus</taxon>
    </lineage>
</organism>
<reference evidence="1 2" key="1">
    <citation type="submission" date="2021-03" db="EMBL/GenBank/DDBJ databases">
        <title>Genomic Encyclopedia of Type Strains, Phase IV (KMG-IV): sequencing the most valuable type-strain genomes for metagenomic binning, comparative biology and taxonomic classification.</title>
        <authorList>
            <person name="Goeker M."/>
        </authorList>
    </citation>
    <scope>NUCLEOTIDE SEQUENCE [LARGE SCALE GENOMIC DNA]</scope>
    <source>
        <strain evidence="1 2">DSM 24950</strain>
    </source>
</reference>
<evidence type="ECO:0000313" key="1">
    <source>
        <dbReference type="EMBL" id="MBP1967079.1"/>
    </source>
</evidence>
<proteinExistence type="predicted"/>
<protein>
    <submittedName>
        <fullName evidence="1">Uncharacterized protein</fullName>
    </submittedName>
</protein>
<keyword evidence="2" id="KW-1185">Reference proteome</keyword>
<dbReference type="Proteomes" id="UP001519344">
    <property type="component" value="Unassembled WGS sequence"/>
</dbReference>
<comment type="caution">
    <text evidence="1">The sequence shown here is derived from an EMBL/GenBank/DDBJ whole genome shotgun (WGS) entry which is preliminary data.</text>
</comment>